<accession>A0AAE3NLE3</accession>
<dbReference type="PANTHER" id="PTHR48207">
    <property type="entry name" value="SUCCINATE--HYDROXYMETHYLGLUTARATE COA-TRANSFERASE"/>
    <property type="match status" value="1"/>
</dbReference>
<keyword evidence="1 2" id="KW-0808">Transferase</keyword>
<dbReference type="Gene3D" id="3.40.50.10540">
    <property type="entry name" value="Crotonobetainyl-coa:carnitine coa-transferase, domain 1"/>
    <property type="match status" value="1"/>
</dbReference>
<dbReference type="Proteomes" id="UP001220964">
    <property type="component" value="Unassembled WGS sequence"/>
</dbReference>
<evidence type="ECO:0000313" key="2">
    <source>
        <dbReference type="EMBL" id="MDF0599428.1"/>
    </source>
</evidence>
<dbReference type="PANTHER" id="PTHR48207:SF3">
    <property type="entry name" value="SUCCINATE--HYDROXYMETHYLGLUTARATE COA-TRANSFERASE"/>
    <property type="match status" value="1"/>
</dbReference>
<dbReference type="AlphaFoldDB" id="A0AAE3NLE3"/>
<evidence type="ECO:0000313" key="3">
    <source>
        <dbReference type="Proteomes" id="UP001220964"/>
    </source>
</evidence>
<proteinExistence type="predicted"/>
<evidence type="ECO:0000256" key="1">
    <source>
        <dbReference type="ARBA" id="ARBA00022679"/>
    </source>
</evidence>
<name>A0AAE3NLE3_9RHOB</name>
<dbReference type="RefSeq" id="WP_275565577.1">
    <property type="nucleotide sequence ID" value="NZ_JARGYC010000003.1"/>
</dbReference>
<dbReference type="InterPro" id="IPR003673">
    <property type="entry name" value="CoA-Trfase_fam_III"/>
</dbReference>
<reference evidence="2" key="1">
    <citation type="submission" date="2023-03" db="EMBL/GenBank/DDBJ databases">
        <title>Multiphase analysis and comparison of six strains from genera Psychromarinibacter, Lutimaribacter, and Maritimibacter, including a novel species: Psychromarinibacter sediminicola sp. nov.</title>
        <authorList>
            <person name="Wang Y.-H."/>
            <person name="Ye M.-Q."/>
            <person name="Du Z.-J."/>
        </authorList>
    </citation>
    <scope>NUCLEOTIDE SEQUENCE</scope>
    <source>
        <strain evidence="2">C21-152</strain>
    </source>
</reference>
<dbReference type="GO" id="GO:0008410">
    <property type="term" value="F:CoA-transferase activity"/>
    <property type="evidence" value="ECO:0007669"/>
    <property type="project" value="TreeGrafter"/>
</dbReference>
<comment type="caution">
    <text evidence="2">The sequence shown here is derived from an EMBL/GenBank/DDBJ whole genome shotgun (WGS) entry which is preliminary data.</text>
</comment>
<protein>
    <submittedName>
        <fullName evidence="2">CoA transferase</fullName>
    </submittedName>
</protein>
<keyword evidence="3" id="KW-1185">Reference proteome</keyword>
<sequence>MTDAPLSGVTILDLTHVLAGPYCTMILSDLGAKVIKVERPGAGDDTREFPPFVDGMSAYFATINHGKQSIALDLRQEDDRKVFDRLLARADIVVENYRPGVMERLGYGWEALHATYPRLIYGAVSGFGHTGPEAGKPAYDMVVQARGGVMSITGEKDREPVRVGASVGDIVAGMFLVQGLMAALIAREKTGEGQKIDVAMLDSQIAILEHAVALTSATGQIPGPSGARHPTITPFETYHAKDGLFVIAAGNDVLFRRLCEALGMDLADDPRFATNRARCDNVKVLKRLIETITLEKPKQHWIDLLQQAGIPTGAIQNVAEALKDPQLLARSMVVDVPSRSGHVFTAAGNPIKMSALPDTTTRGPVPELDGDRQAILDWLDEGRAAE</sequence>
<dbReference type="SUPFAM" id="SSF89796">
    <property type="entry name" value="CoA-transferase family III (CaiB/BaiF)"/>
    <property type="match status" value="1"/>
</dbReference>
<dbReference type="Pfam" id="PF02515">
    <property type="entry name" value="CoA_transf_3"/>
    <property type="match status" value="1"/>
</dbReference>
<organism evidence="2 3">
    <name type="scientific">Psychromarinibacter sediminicola</name>
    <dbReference type="NCBI Taxonomy" id="3033385"/>
    <lineage>
        <taxon>Bacteria</taxon>
        <taxon>Pseudomonadati</taxon>
        <taxon>Pseudomonadota</taxon>
        <taxon>Alphaproteobacteria</taxon>
        <taxon>Rhodobacterales</taxon>
        <taxon>Paracoccaceae</taxon>
        <taxon>Psychromarinibacter</taxon>
    </lineage>
</organism>
<dbReference type="InterPro" id="IPR023606">
    <property type="entry name" value="CoA-Trfase_III_dom_1_sf"/>
</dbReference>
<dbReference type="Gene3D" id="3.30.1540.10">
    <property type="entry name" value="formyl-coa transferase, domain 3"/>
    <property type="match status" value="1"/>
</dbReference>
<dbReference type="EMBL" id="JARGYC010000003">
    <property type="protein sequence ID" value="MDF0599428.1"/>
    <property type="molecule type" value="Genomic_DNA"/>
</dbReference>
<gene>
    <name evidence="2" type="ORF">P1J78_01665</name>
</gene>
<dbReference type="InterPro" id="IPR044855">
    <property type="entry name" value="CoA-Trfase_III_dom3_sf"/>
</dbReference>
<dbReference type="InterPro" id="IPR050483">
    <property type="entry name" value="CoA-transferase_III_domain"/>
</dbReference>